<gene>
    <name evidence="1" type="ORF">DN068_20440</name>
</gene>
<dbReference type="Proteomes" id="UP000248745">
    <property type="component" value="Unassembled WGS sequence"/>
</dbReference>
<name>A0A2W2B484_9BACT</name>
<dbReference type="EMBL" id="QKTW01000027">
    <property type="protein sequence ID" value="PZF71069.1"/>
    <property type="molecule type" value="Genomic_DNA"/>
</dbReference>
<evidence type="ECO:0000313" key="2">
    <source>
        <dbReference type="Proteomes" id="UP000248745"/>
    </source>
</evidence>
<proteinExistence type="predicted"/>
<evidence type="ECO:0000313" key="1">
    <source>
        <dbReference type="EMBL" id="PZF71069.1"/>
    </source>
</evidence>
<dbReference type="RefSeq" id="WP_111000803.1">
    <property type="nucleotide sequence ID" value="NZ_QKTW01000027.1"/>
</dbReference>
<accession>A0A2W2B484</accession>
<dbReference type="SUPFAM" id="SSF56925">
    <property type="entry name" value="OMPA-like"/>
    <property type="match status" value="1"/>
</dbReference>
<reference evidence="1 2" key="1">
    <citation type="submission" date="2018-06" db="EMBL/GenBank/DDBJ databases">
        <title>Mucibacter soli gen. nov., sp. nov., a new member of the family Chitinophagaceae producing mucin.</title>
        <authorList>
            <person name="Kim M.-K."/>
            <person name="Park S."/>
            <person name="Kim T.-S."/>
            <person name="Joung Y."/>
            <person name="Han J.-H."/>
            <person name="Kim S.B."/>
        </authorList>
    </citation>
    <scope>NUCLEOTIDE SEQUENCE [LARGE SCALE GENOMIC DNA]</scope>
    <source>
        <strain evidence="1 2">R1-15</strain>
    </source>
</reference>
<keyword evidence="2" id="KW-1185">Reference proteome</keyword>
<protein>
    <recommendedName>
        <fullName evidence="3">Outer membrane protein beta-barrel domain-containing protein</fullName>
    </recommendedName>
</protein>
<sequence>MYQRIVLTLVFFFSVTFTDAQDKGLYLGMQANGGFANDLNNNATKAGTTINGHSELGFTGTFMVKDFWGITTGALHTNFNFDLRYGDHLLGTQKLYYWRMPLGVRFIFSRKPSRVKIDFYGGLSLYFLQKANFTGNREGPLGPTVSDPTTQNYHAVGVGAYTGMGMNIRVAKSCNLLLGFQLAGAFGNQNKSGEIQGYKMNASLTTFTFNLGFQMCIFSYRH</sequence>
<dbReference type="AlphaFoldDB" id="A0A2W2B484"/>
<evidence type="ECO:0008006" key="3">
    <source>
        <dbReference type="Google" id="ProtNLM"/>
    </source>
</evidence>
<comment type="caution">
    <text evidence="1">The sequence shown here is derived from an EMBL/GenBank/DDBJ whole genome shotgun (WGS) entry which is preliminary data.</text>
</comment>
<dbReference type="InterPro" id="IPR011250">
    <property type="entry name" value="OMP/PagP_B-barrel"/>
</dbReference>
<organism evidence="1 2">
    <name type="scientific">Taibaiella soli</name>
    <dbReference type="NCBI Taxonomy" id="1649169"/>
    <lineage>
        <taxon>Bacteria</taxon>
        <taxon>Pseudomonadati</taxon>
        <taxon>Bacteroidota</taxon>
        <taxon>Chitinophagia</taxon>
        <taxon>Chitinophagales</taxon>
        <taxon>Chitinophagaceae</taxon>
        <taxon>Taibaiella</taxon>
    </lineage>
</organism>